<proteinExistence type="predicted"/>
<dbReference type="AlphaFoldDB" id="F6I7K8"/>
<dbReference type="HOGENOM" id="CLU_3130467_0_0_1"/>
<dbReference type="EMBL" id="FN596812">
    <property type="protein sequence ID" value="CCB62927.1"/>
    <property type="molecule type" value="Genomic_DNA"/>
</dbReference>
<evidence type="ECO:0000313" key="1">
    <source>
        <dbReference type="EMBL" id="CCB62927.1"/>
    </source>
</evidence>
<reference evidence="2" key="1">
    <citation type="journal article" date="2007" name="Nature">
        <title>The grapevine genome sequence suggests ancestral hexaploidization in major angiosperm phyla.</title>
        <authorList>
            <consortium name="The French-Italian Public Consortium for Grapevine Genome Characterization."/>
            <person name="Jaillon O."/>
            <person name="Aury J.-M."/>
            <person name="Noel B."/>
            <person name="Policriti A."/>
            <person name="Clepet C."/>
            <person name="Casagrande A."/>
            <person name="Choisne N."/>
            <person name="Aubourg S."/>
            <person name="Vitulo N."/>
            <person name="Jubin C."/>
            <person name="Vezzi A."/>
            <person name="Legeai F."/>
            <person name="Hugueney P."/>
            <person name="Dasilva C."/>
            <person name="Horner D."/>
            <person name="Mica E."/>
            <person name="Jublot D."/>
            <person name="Poulain J."/>
            <person name="Bruyere C."/>
            <person name="Billault A."/>
            <person name="Segurens B."/>
            <person name="Gouyvenoux M."/>
            <person name="Ugarte E."/>
            <person name="Cattonaro F."/>
            <person name="Anthouard V."/>
            <person name="Vico V."/>
            <person name="Del Fabbro C."/>
            <person name="Alaux M."/>
            <person name="Di Gaspero G."/>
            <person name="Dumas V."/>
            <person name="Felice N."/>
            <person name="Paillard S."/>
            <person name="Juman I."/>
            <person name="Moroldo M."/>
            <person name="Scalabrin S."/>
            <person name="Canaguier A."/>
            <person name="Le Clainche I."/>
            <person name="Malacrida G."/>
            <person name="Durand E."/>
            <person name="Pesole G."/>
            <person name="Laucou V."/>
            <person name="Chatelet P."/>
            <person name="Merdinoglu D."/>
            <person name="Delledonne M."/>
            <person name="Pezzotti M."/>
            <person name="Lecharny A."/>
            <person name="Scarpelli C."/>
            <person name="Artiguenave F."/>
            <person name="Pe M.E."/>
            <person name="Valle G."/>
            <person name="Morgante M."/>
            <person name="Caboche M."/>
            <person name="Adam-Blondon A.-F."/>
            <person name="Weissenbach J."/>
            <person name="Quetier F."/>
            <person name="Wincker P."/>
        </authorList>
    </citation>
    <scope>NUCLEOTIDE SEQUENCE [LARGE SCALE GENOMIC DNA]</scope>
    <source>
        <strain evidence="2">cv. Pinot noir / PN40024</strain>
    </source>
</reference>
<accession>F6I7K8</accession>
<keyword evidence="2" id="KW-1185">Reference proteome</keyword>
<name>F6I7K8_VITVI</name>
<sequence length="50" mass="5750">MCNIPKPLINVDKVIQLSHDIEAKLKHMSSPLLERNKLGFYRTCQLSVNI</sequence>
<feature type="non-terminal residue" evidence="1">
    <location>
        <position position="50"/>
    </location>
</feature>
<organism evidence="1 2">
    <name type="scientific">Vitis vinifera</name>
    <name type="common">Grape</name>
    <dbReference type="NCBI Taxonomy" id="29760"/>
    <lineage>
        <taxon>Eukaryota</taxon>
        <taxon>Viridiplantae</taxon>
        <taxon>Streptophyta</taxon>
        <taxon>Embryophyta</taxon>
        <taxon>Tracheophyta</taxon>
        <taxon>Spermatophyta</taxon>
        <taxon>Magnoliopsida</taxon>
        <taxon>eudicotyledons</taxon>
        <taxon>Gunneridae</taxon>
        <taxon>Pentapetalae</taxon>
        <taxon>rosids</taxon>
        <taxon>Vitales</taxon>
        <taxon>Vitaceae</taxon>
        <taxon>Viteae</taxon>
        <taxon>Vitis</taxon>
    </lineage>
</organism>
<dbReference type="Proteomes" id="UP000009183">
    <property type="component" value="Unassembled WGS sequence, unordered"/>
</dbReference>
<evidence type="ECO:0000313" key="2">
    <source>
        <dbReference type="Proteomes" id="UP000009183"/>
    </source>
</evidence>
<dbReference type="PaxDb" id="29760-VIT_00s0459g00040.t01"/>
<dbReference type="InParanoid" id="F6I7K8"/>
<gene>
    <name evidence="1" type="ORF">VIT_00s0459g00040</name>
</gene>
<protein>
    <submittedName>
        <fullName evidence="1">Uncharacterized protein</fullName>
    </submittedName>
</protein>